<dbReference type="Proteomes" id="UP000193380">
    <property type="component" value="Unassembled WGS sequence"/>
</dbReference>
<name>A0A060YGY7_ONCMY</name>
<evidence type="ECO:0000313" key="3">
    <source>
        <dbReference type="Proteomes" id="UP000193380"/>
    </source>
</evidence>
<protein>
    <submittedName>
        <fullName evidence="2">Uncharacterized protein</fullName>
    </submittedName>
</protein>
<feature type="compositionally biased region" description="Basic and acidic residues" evidence="1">
    <location>
        <begin position="102"/>
        <end position="112"/>
    </location>
</feature>
<feature type="non-terminal residue" evidence="2">
    <location>
        <position position="248"/>
    </location>
</feature>
<reference evidence="2" key="2">
    <citation type="submission" date="2014-03" db="EMBL/GenBank/DDBJ databases">
        <authorList>
            <person name="Genoscope - CEA"/>
        </authorList>
    </citation>
    <scope>NUCLEOTIDE SEQUENCE</scope>
</reference>
<feature type="compositionally biased region" description="Basic and acidic residues" evidence="1">
    <location>
        <begin position="60"/>
        <end position="78"/>
    </location>
</feature>
<proteinExistence type="predicted"/>
<feature type="region of interest" description="Disordered" evidence="1">
    <location>
        <begin position="54"/>
        <end position="122"/>
    </location>
</feature>
<dbReference type="EMBL" id="FR910914">
    <property type="protein sequence ID" value="CDQ90762.1"/>
    <property type="molecule type" value="Genomic_DNA"/>
</dbReference>
<sequence>MPLVQVPPMATLNGNLGVPPFSLLFPIQVQTLWIKENNLPILLCTSEAAFNCPFPQRTPEAARRNTKGEKKSPFEAQKEPGSSLAEAGKKDRSDALNTAIDRMTKKTRDLRRQRPPQTGWSNSPSLPFLPFILPSLVLVLSPSSQSFSRDLQRQVERWGGLDAIVFSCNDCCELTACQNTCFPPCGSGNLDAGFPPCGSGNLDAGFPTRGSGNLDAGFPPCGSGNLDACFPPCGSGNLDAGFPPRGSG</sequence>
<accession>A0A060YGY7</accession>
<dbReference type="AlphaFoldDB" id="A0A060YGY7"/>
<evidence type="ECO:0000313" key="2">
    <source>
        <dbReference type="EMBL" id="CDQ90762.1"/>
    </source>
</evidence>
<dbReference type="STRING" id="8022.A0A060YGY7"/>
<evidence type="ECO:0000256" key="1">
    <source>
        <dbReference type="SAM" id="MobiDB-lite"/>
    </source>
</evidence>
<dbReference type="PaxDb" id="8022-A0A060YGY7"/>
<organism evidence="2 3">
    <name type="scientific">Oncorhynchus mykiss</name>
    <name type="common">Rainbow trout</name>
    <name type="synonym">Salmo gairdneri</name>
    <dbReference type="NCBI Taxonomy" id="8022"/>
    <lineage>
        <taxon>Eukaryota</taxon>
        <taxon>Metazoa</taxon>
        <taxon>Chordata</taxon>
        <taxon>Craniata</taxon>
        <taxon>Vertebrata</taxon>
        <taxon>Euteleostomi</taxon>
        <taxon>Actinopterygii</taxon>
        <taxon>Neopterygii</taxon>
        <taxon>Teleostei</taxon>
        <taxon>Protacanthopterygii</taxon>
        <taxon>Salmoniformes</taxon>
        <taxon>Salmonidae</taxon>
        <taxon>Salmoninae</taxon>
        <taxon>Oncorhynchus</taxon>
    </lineage>
</organism>
<reference evidence="2" key="1">
    <citation type="journal article" date="2014" name="Nat. Commun.">
        <title>The rainbow trout genome provides novel insights into evolution after whole-genome duplication in vertebrates.</title>
        <authorList>
            <person name="Berthelot C."/>
            <person name="Brunet F."/>
            <person name="Chalopin D."/>
            <person name="Juanchich A."/>
            <person name="Bernard M."/>
            <person name="Noel B."/>
            <person name="Bento P."/>
            <person name="Da Silva C."/>
            <person name="Labadie K."/>
            <person name="Alberti A."/>
            <person name="Aury J.M."/>
            <person name="Louis A."/>
            <person name="Dehais P."/>
            <person name="Bardou P."/>
            <person name="Montfort J."/>
            <person name="Klopp C."/>
            <person name="Cabau C."/>
            <person name="Gaspin C."/>
            <person name="Thorgaard G.H."/>
            <person name="Boussaha M."/>
            <person name="Quillet E."/>
            <person name="Guyomard R."/>
            <person name="Galiana D."/>
            <person name="Bobe J."/>
            <person name="Volff J.N."/>
            <person name="Genet C."/>
            <person name="Wincker P."/>
            <person name="Jaillon O."/>
            <person name="Roest Crollius H."/>
            <person name="Guiguen Y."/>
        </authorList>
    </citation>
    <scope>NUCLEOTIDE SEQUENCE [LARGE SCALE GENOMIC DNA]</scope>
</reference>
<gene>
    <name evidence="2" type="ORF">GSONMT00035687001</name>
</gene>